<evidence type="ECO:0000256" key="1">
    <source>
        <dbReference type="ARBA" id="ARBA00004123"/>
    </source>
</evidence>
<evidence type="ECO:0000313" key="8">
    <source>
        <dbReference type="EMBL" id="CAK9328756.1"/>
    </source>
</evidence>
<evidence type="ECO:0000256" key="6">
    <source>
        <dbReference type="SAM" id="MobiDB-lite"/>
    </source>
</evidence>
<gene>
    <name evidence="8" type="ORF">CITCOLO1_LOCUS21183</name>
</gene>
<proteinExistence type="predicted"/>
<evidence type="ECO:0000313" key="9">
    <source>
        <dbReference type="Proteomes" id="UP001642487"/>
    </source>
</evidence>
<name>A0ABP0Z7P9_9ROSI</name>
<evidence type="ECO:0000256" key="2">
    <source>
        <dbReference type="ARBA" id="ARBA00023015"/>
    </source>
</evidence>
<evidence type="ECO:0000259" key="7">
    <source>
        <dbReference type="PROSITE" id="PS50888"/>
    </source>
</evidence>
<evidence type="ECO:0000256" key="5">
    <source>
        <dbReference type="RuleBase" id="RU369104"/>
    </source>
</evidence>
<dbReference type="PROSITE" id="PS50888">
    <property type="entry name" value="BHLH"/>
    <property type="match status" value="1"/>
</dbReference>
<dbReference type="PANTHER" id="PTHR11514:SF40">
    <property type="entry name" value="TRANSCRIPTION FACTOR BHLH14"/>
    <property type="match status" value="1"/>
</dbReference>
<dbReference type="PANTHER" id="PTHR11514">
    <property type="entry name" value="MYC"/>
    <property type="match status" value="1"/>
</dbReference>
<dbReference type="Pfam" id="PF14215">
    <property type="entry name" value="bHLH-MYC_N"/>
    <property type="match status" value="1"/>
</dbReference>
<dbReference type="SMART" id="SM00353">
    <property type="entry name" value="HLH"/>
    <property type="match status" value="1"/>
</dbReference>
<feature type="compositionally biased region" description="Basic residues" evidence="6">
    <location>
        <begin position="254"/>
        <end position="267"/>
    </location>
</feature>
<feature type="domain" description="BHLH" evidence="7">
    <location>
        <begin position="271"/>
        <end position="320"/>
    </location>
</feature>
<comment type="subcellular location">
    <subcellularLocation>
        <location evidence="1 5">Nucleus</location>
    </subcellularLocation>
</comment>
<dbReference type="Proteomes" id="UP001642487">
    <property type="component" value="Chromosome 9"/>
</dbReference>
<evidence type="ECO:0000256" key="4">
    <source>
        <dbReference type="ARBA" id="ARBA00023242"/>
    </source>
</evidence>
<dbReference type="InterPro" id="IPR025610">
    <property type="entry name" value="MYC/MYB_N"/>
</dbReference>
<dbReference type="Pfam" id="PF00010">
    <property type="entry name" value="HLH"/>
    <property type="match status" value="1"/>
</dbReference>
<dbReference type="InterPro" id="IPR036638">
    <property type="entry name" value="HLH_DNA-bd_sf"/>
</dbReference>
<sequence length="446" mass="49810">MVHKPLPFPNNSNHFDSTTMEELVVSPSSSSSSSLLHRLQFLLTTQPLPWAYAIFWQTTTDDNGALFLSWCEGHFQAPIKPTSSSPDHSHSPPLLPDDPMDLDWFYMMSLTQSFAAADGLPGKSFSSGSVVWLTGPDDLELYDCHRVKEAKSHGIRTLLCVPTSYGVLELASQQIILEDWGLIQQIKSLFDSDLSNFTNITNSPLPFLDQDFNIEDIGFISEVPEEEMETPTRKKSKTGEWEMSDSDSPVAKTGAKKTGQKRGRKPNLSKENAMNHVEAERQRREKLNNRFYALRSVVPNVSRMDKASLLSDAVSYINALKAKVEEMELQLRESKKSREEGGGDGMDNHSTTTSEEETKGNNAIASPRFDVEVNIIGEDAMVRVQSQNLNFPSAIVMGVFRDMEFQIHHASITNVNDFMLQDVLIKLPHGISTDEALKAAILSKLQ</sequence>
<dbReference type="InterPro" id="IPR011598">
    <property type="entry name" value="bHLH_dom"/>
</dbReference>
<dbReference type="EMBL" id="OZ021743">
    <property type="protein sequence ID" value="CAK9328756.1"/>
    <property type="molecule type" value="Genomic_DNA"/>
</dbReference>
<reference evidence="8 9" key="1">
    <citation type="submission" date="2024-03" db="EMBL/GenBank/DDBJ databases">
        <authorList>
            <person name="Gkanogiannis A."/>
            <person name="Becerra Lopez-Lavalle L."/>
        </authorList>
    </citation>
    <scope>NUCLEOTIDE SEQUENCE [LARGE SCALE GENOMIC DNA]</scope>
</reference>
<dbReference type="SUPFAM" id="SSF47459">
    <property type="entry name" value="HLH, helix-loop-helix DNA-binding domain"/>
    <property type="match status" value="1"/>
</dbReference>
<feature type="region of interest" description="Disordered" evidence="6">
    <location>
        <begin position="225"/>
        <end position="282"/>
    </location>
</feature>
<feature type="region of interest" description="Disordered" evidence="6">
    <location>
        <begin position="331"/>
        <end position="361"/>
    </location>
</feature>
<feature type="compositionally biased region" description="Basic and acidic residues" evidence="6">
    <location>
        <begin position="331"/>
        <end position="341"/>
    </location>
</feature>
<keyword evidence="3 5" id="KW-0804">Transcription</keyword>
<keyword evidence="4 5" id="KW-0539">Nucleus</keyword>
<organism evidence="8 9">
    <name type="scientific">Citrullus colocynthis</name>
    <name type="common">colocynth</name>
    <dbReference type="NCBI Taxonomy" id="252529"/>
    <lineage>
        <taxon>Eukaryota</taxon>
        <taxon>Viridiplantae</taxon>
        <taxon>Streptophyta</taxon>
        <taxon>Embryophyta</taxon>
        <taxon>Tracheophyta</taxon>
        <taxon>Spermatophyta</taxon>
        <taxon>Magnoliopsida</taxon>
        <taxon>eudicotyledons</taxon>
        <taxon>Gunneridae</taxon>
        <taxon>Pentapetalae</taxon>
        <taxon>rosids</taxon>
        <taxon>fabids</taxon>
        <taxon>Cucurbitales</taxon>
        <taxon>Cucurbitaceae</taxon>
        <taxon>Benincaseae</taxon>
        <taxon>Citrullus</taxon>
    </lineage>
</organism>
<evidence type="ECO:0000256" key="3">
    <source>
        <dbReference type="ARBA" id="ARBA00023163"/>
    </source>
</evidence>
<keyword evidence="9" id="KW-1185">Reference proteome</keyword>
<accession>A0ABP0Z7P9</accession>
<protein>
    <recommendedName>
        <fullName evidence="5">Transcription factor</fullName>
        <shortName evidence="5">bHLH transcription factor</shortName>
    </recommendedName>
    <alternativeName>
        <fullName evidence="5">Basic helix-loop-helix protein</fullName>
    </alternativeName>
</protein>
<dbReference type="InterPro" id="IPR045084">
    <property type="entry name" value="AIB/MYC-like"/>
</dbReference>
<keyword evidence="2 5" id="KW-0805">Transcription regulation</keyword>
<dbReference type="Gene3D" id="4.10.280.10">
    <property type="entry name" value="Helix-loop-helix DNA-binding domain"/>
    <property type="match status" value="1"/>
</dbReference>